<reference evidence="3" key="1">
    <citation type="journal article" date="2020" name="Stud. Mycol.">
        <title>101 Dothideomycetes genomes: a test case for predicting lifestyles and emergence of pathogens.</title>
        <authorList>
            <person name="Haridas S."/>
            <person name="Albert R."/>
            <person name="Binder M."/>
            <person name="Bloem J."/>
            <person name="Labutti K."/>
            <person name="Salamov A."/>
            <person name="Andreopoulos B."/>
            <person name="Baker S."/>
            <person name="Barry K."/>
            <person name="Bills G."/>
            <person name="Bluhm B."/>
            <person name="Cannon C."/>
            <person name="Castanera R."/>
            <person name="Culley D."/>
            <person name="Daum C."/>
            <person name="Ezra D."/>
            <person name="Gonzalez J."/>
            <person name="Henrissat B."/>
            <person name="Kuo A."/>
            <person name="Liang C."/>
            <person name="Lipzen A."/>
            <person name="Lutzoni F."/>
            <person name="Magnuson J."/>
            <person name="Mondo S."/>
            <person name="Nolan M."/>
            <person name="Ohm R."/>
            <person name="Pangilinan J."/>
            <person name="Park H.-J."/>
            <person name="Ramirez L."/>
            <person name="Alfaro M."/>
            <person name="Sun H."/>
            <person name="Tritt A."/>
            <person name="Yoshinaga Y."/>
            <person name="Zwiers L.-H."/>
            <person name="Turgeon B."/>
            <person name="Goodwin S."/>
            <person name="Spatafora J."/>
            <person name="Crous P."/>
            <person name="Grigoriev I."/>
        </authorList>
    </citation>
    <scope>NUCLEOTIDE SEQUENCE</scope>
    <source>
        <strain evidence="3">CBS 113979</strain>
    </source>
</reference>
<name>A0A6G1H5M5_9PEZI</name>
<dbReference type="Pfam" id="PF11951">
    <property type="entry name" value="Fungal_trans_2"/>
    <property type="match status" value="1"/>
</dbReference>
<dbReference type="PROSITE" id="PS50048">
    <property type="entry name" value="ZN2_CY6_FUNGAL_2"/>
    <property type="match status" value="1"/>
</dbReference>
<dbReference type="InterPro" id="IPR021858">
    <property type="entry name" value="Fun_TF"/>
</dbReference>
<dbReference type="Pfam" id="PF00172">
    <property type="entry name" value="Zn_clus"/>
    <property type="match status" value="1"/>
</dbReference>
<dbReference type="PANTHER" id="PTHR47784:SF5">
    <property type="entry name" value="STEROL UPTAKE CONTROL PROTEIN 2"/>
    <property type="match status" value="1"/>
</dbReference>
<dbReference type="SUPFAM" id="SSF57701">
    <property type="entry name" value="Zn2/Cys6 DNA-binding domain"/>
    <property type="match status" value="1"/>
</dbReference>
<proteinExistence type="predicted"/>
<evidence type="ECO:0000256" key="1">
    <source>
        <dbReference type="ARBA" id="ARBA00023242"/>
    </source>
</evidence>
<keyword evidence="4" id="KW-1185">Reference proteome</keyword>
<dbReference type="Gene3D" id="4.10.240.10">
    <property type="entry name" value="Zn(2)-C6 fungal-type DNA-binding domain"/>
    <property type="match status" value="1"/>
</dbReference>
<dbReference type="Proteomes" id="UP000800041">
    <property type="component" value="Unassembled WGS sequence"/>
</dbReference>
<dbReference type="AlphaFoldDB" id="A0A6G1H5M5"/>
<dbReference type="SMART" id="SM00066">
    <property type="entry name" value="GAL4"/>
    <property type="match status" value="1"/>
</dbReference>
<dbReference type="CDD" id="cd00067">
    <property type="entry name" value="GAL4"/>
    <property type="match status" value="1"/>
</dbReference>
<evidence type="ECO:0000313" key="3">
    <source>
        <dbReference type="EMBL" id="KAF1988258.1"/>
    </source>
</evidence>
<dbReference type="EMBL" id="ML977149">
    <property type="protein sequence ID" value="KAF1988258.1"/>
    <property type="molecule type" value="Genomic_DNA"/>
</dbReference>
<feature type="domain" description="Zn(2)-C6 fungal-type" evidence="2">
    <location>
        <begin position="13"/>
        <end position="43"/>
    </location>
</feature>
<dbReference type="GO" id="GO:0008270">
    <property type="term" value="F:zinc ion binding"/>
    <property type="evidence" value="ECO:0007669"/>
    <property type="project" value="InterPro"/>
</dbReference>
<dbReference type="PROSITE" id="PS00463">
    <property type="entry name" value="ZN2_CY6_FUNGAL_1"/>
    <property type="match status" value="1"/>
</dbReference>
<organism evidence="3 4">
    <name type="scientific">Aulographum hederae CBS 113979</name>
    <dbReference type="NCBI Taxonomy" id="1176131"/>
    <lineage>
        <taxon>Eukaryota</taxon>
        <taxon>Fungi</taxon>
        <taxon>Dikarya</taxon>
        <taxon>Ascomycota</taxon>
        <taxon>Pezizomycotina</taxon>
        <taxon>Dothideomycetes</taxon>
        <taxon>Pleosporomycetidae</taxon>
        <taxon>Aulographales</taxon>
        <taxon>Aulographaceae</taxon>
    </lineage>
</organism>
<dbReference type="OrthoDB" id="4937900at2759"/>
<dbReference type="InterPro" id="IPR036864">
    <property type="entry name" value="Zn2-C6_fun-type_DNA-bd_sf"/>
</dbReference>
<evidence type="ECO:0000313" key="4">
    <source>
        <dbReference type="Proteomes" id="UP000800041"/>
    </source>
</evidence>
<protein>
    <recommendedName>
        <fullName evidence="2">Zn(2)-C6 fungal-type domain-containing protein</fullName>
    </recommendedName>
</protein>
<feature type="non-terminal residue" evidence="3">
    <location>
        <position position="352"/>
    </location>
</feature>
<accession>A0A6G1H5M5</accession>
<gene>
    <name evidence="3" type="ORF">K402DRAFT_301892</name>
</gene>
<dbReference type="InterPro" id="IPR053157">
    <property type="entry name" value="Sterol_Uptake_Regulator"/>
</dbReference>
<sequence length="352" mass="39476">MPSRQSHIKSRNGCVQCKTRRIKCDEQPPQCSNCRSRSRACSLSSLSSTALHMPPRQSQSISNTPDPFLTVPKTEPAYPSPTGTLESPLTSAPDLELLHHFVTVVSLTLCEDLKGRGVWQNEMPKEAFRHGFLMDATFAISALHLLHTRQGIQEESFYENRAVHYYDLAISKFRPLLQDVNGDNCHAVYLASCLLVLFTSAFPLVIGSFESDDSIDDLLSICELSKGSGTIVIAAKASLQQGKIAPSIDLLPWDDPVRLPQDIVDALEVLSSRISVLAKGNPKGTTYKRAIDAMLEMLKAQVVNPDHPTLAFYWLYRMDRDFLNLLRKRDYLSLIILLHYAALLNDQKNMWF</sequence>
<dbReference type="PANTHER" id="PTHR47784">
    <property type="entry name" value="STEROL UPTAKE CONTROL PROTEIN 2"/>
    <property type="match status" value="1"/>
</dbReference>
<evidence type="ECO:0000259" key="2">
    <source>
        <dbReference type="PROSITE" id="PS50048"/>
    </source>
</evidence>
<dbReference type="InterPro" id="IPR001138">
    <property type="entry name" value="Zn2Cys6_DnaBD"/>
</dbReference>
<keyword evidence="1" id="KW-0539">Nucleus</keyword>
<dbReference type="GO" id="GO:0001228">
    <property type="term" value="F:DNA-binding transcription activator activity, RNA polymerase II-specific"/>
    <property type="evidence" value="ECO:0007669"/>
    <property type="project" value="TreeGrafter"/>
</dbReference>